<reference evidence="1 2" key="1">
    <citation type="journal article" date="2019" name="Nat. Ecol. Evol.">
        <title>Megaphylogeny resolves global patterns of mushroom evolution.</title>
        <authorList>
            <person name="Varga T."/>
            <person name="Krizsan K."/>
            <person name="Foldi C."/>
            <person name="Dima B."/>
            <person name="Sanchez-Garcia M."/>
            <person name="Sanchez-Ramirez S."/>
            <person name="Szollosi G.J."/>
            <person name="Szarkandi J.G."/>
            <person name="Papp V."/>
            <person name="Albert L."/>
            <person name="Andreopoulos W."/>
            <person name="Angelini C."/>
            <person name="Antonin V."/>
            <person name="Barry K.W."/>
            <person name="Bougher N.L."/>
            <person name="Buchanan P."/>
            <person name="Buyck B."/>
            <person name="Bense V."/>
            <person name="Catcheside P."/>
            <person name="Chovatia M."/>
            <person name="Cooper J."/>
            <person name="Damon W."/>
            <person name="Desjardin D."/>
            <person name="Finy P."/>
            <person name="Geml J."/>
            <person name="Haridas S."/>
            <person name="Hughes K."/>
            <person name="Justo A."/>
            <person name="Karasinski D."/>
            <person name="Kautmanova I."/>
            <person name="Kiss B."/>
            <person name="Kocsube S."/>
            <person name="Kotiranta H."/>
            <person name="LaButti K.M."/>
            <person name="Lechner B.E."/>
            <person name="Liimatainen K."/>
            <person name="Lipzen A."/>
            <person name="Lukacs Z."/>
            <person name="Mihaltcheva S."/>
            <person name="Morgado L.N."/>
            <person name="Niskanen T."/>
            <person name="Noordeloos M.E."/>
            <person name="Ohm R.A."/>
            <person name="Ortiz-Santana B."/>
            <person name="Ovrebo C."/>
            <person name="Racz N."/>
            <person name="Riley R."/>
            <person name="Savchenko A."/>
            <person name="Shiryaev A."/>
            <person name="Soop K."/>
            <person name="Spirin V."/>
            <person name="Szebenyi C."/>
            <person name="Tomsovsky M."/>
            <person name="Tulloss R.E."/>
            <person name="Uehling J."/>
            <person name="Grigoriev I.V."/>
            <person name="Vagvolgyi C."/>
            <person name="Papp T."/>
            <person name="Martin F.M."/>
            <person name="Miettinen O."/>
            <person name="Hibbett D.S."/>
            <person name="Nagy L.G."/>
        </authorList>
    </citation>
    <scope>NUCLEOTIDE SEQUENCE [LARGE SCALE GENOMIC DNA]</scope>
    <source>
        <strain evidence="1 2">CBS 309.79</strain>
    </source>
</reference>
<dbReference type="AlphaFoldDB" id="A0A5C3QSR4"/>
<dbReference type="Proteomes" id="UP000305067">
    <property type="component" value="Unassembled WGS sequence"/>
</dbReference>
<dbReference type="EMBL" id="ML178817">
    <property type="protein sequence ID" value="TFL05036.1"/>
    <property type="molecule type" value="Genomic_DNA"/>
</dbReference>
<gene>
    <name evidence="1" type="ORF">BDV98DRAFT_561361</name>
</gene>
<evidence type="ECO:0000313" key="2">
    <source>
        <dbReference type="Proteomes" id="UP000305067"/>
    </source>
</evidence>
<evidence type="ECO:0000313" key="1">
    <source>
        <dbReference type="EMBL" id="TFL05036.1"/>
    </source>
</evidence>
<name>A0A5C3QSR4_9AGAR</name>
<protein>
    <submittedName>
        <fullName evidence="1">Uncharacterized protein</fullName>
    </submittedName>
</protein>
<keyword evidence="2" id="KW-1185">Reference proteome</keyword>
<organism evidence="1 2">
    <name type="scientific">Pterulicium gracile</name>
    <dbReference type="NCBI Taxonomy" id="1884261"/>
    <lineage>
        <taxon>Eukaryota</taxon>
        <taxon>Fungi</taxon>
        <taxon>Dikarya</taxon>
        <taxon>Basidiomycota</taxon>
        <taxon>Agaricomycotina</taxon>
        <taxon>Agaricomycetes</taxon>
        <taxon>Agaricomycetidae</taxon>
        <taxon>Agaricales</taxon>
        <taxon>Pleurotineae</taxon>
        <taxon>Pterulaceae</taxon>
        <taxon>Pterulicium</taxon>
    </lineage>
</organism>
<accession>A0A5C3QSR4</accession>
<proteinExistence type="predicted"/>
<sequence>MSSACTLRYLHSGLDSSITPTPSRFTAPEPPYLIPPGSSVRPHILGWHMTNKDFIQWARTHFKDQLNPTQPEDLFHLDSMGRCHCDMILRSQRLGIMRQGYPLRRKRRREALGSRVYIYAVSTNKMGEMERMGWNDEGRIRRLAEHLGKTDHPEWFET</sequence>